<proteinExistence type="predicted"/>
<organism evidence="3 4">
    <name type="scientific">Venturia inaequalis</name>
    <name type="common">Apple scab fungus</name>
    <dbReference type="NCBI Taxonomy" id="5025"/>
    <lineage>
        <taxon>Eukaryota</taxon>
        <taxon>Fungi</taxon>
        <taxon>Dikarya</taxon>
        <taxon>Ascomycota</taxon>
        <taxon>Pezizomycotina</taxon>
        <taxon>Dothideomycetes</taxon>
        <taxon>Pleosporomycetidae</taxon>
        <taxon>Venturiales</taxon>
        <taxon>Venturiaceae</taxon>
        <taxon>Venturia</taxon>
    </lineage>
</organism>
<evidence type="ECO:0000313" key="4">
    <source>
        <dbReference type="Proteomes" id="UP000447873"/>
    </source>
</evidence>
<name>A0A8H3UXD3_VENIN</name>
<evidence type="ECO:0000313" key="3">
    <source>
        <dbReference type="EMBL" id="KAE9978080.1"/>
    </source>
</evidence>
<feature type="coiled-coil region" evidence="1">
    <location>
        <begin position="205"/>
        <end position="232"/>
    </location>
</feature>
<comment type="caution">
    <text evidence="3">The sequence shown here is derived from an EMBL/GenBank/DDBJ whole genome shotgun (WGS) entry which is preliminary data.</text>
</comment>
<reference evidence="3 4" key="1">
    <citation type="submission" date="2018-12" db="EMBL/GenBank/DDBJ databases">
        <title>Venturia inaequalis Genome Resource.</title>
        <authorList>
            <person name="Lichtner F.J."/>
        </authorList>
    </citation>
    <scope>NUCLEOTIDE SEQUENCE [LARGE SCALE GENOMIC DNA]</scope>
    <source>
        <strain evidence="3 4">120213</strain>
    </source>
</reference>
<protein>
    <submittedName>
        <fullName evidence="3">Uncharacterized protein</fullName>
    </submittedName>
</protein>
<dbReference type="EMBL" id="WNWS01000142">
    <property type="protein sequence ID" value="KAE9978080.1"/>
    <property type="molecule type" value="Genomic_DNA"/>
</dbReference>
<keyword evidence="1" id="KW-0175">Coiled coil</keyword>
<feature type="compositionally biased region" description="Low complexity" evidence="2">
    <location>
        <begin position="148"/>
        <end position="165"/>
    </location>
</feature>
<feature type="compositionally biased region" description="Polar residues" evidence="2">
    <location>
        <begin position="73"/>
        <end position="84"/>
    </location>
</feature>
<feature type="region of interest" description="Disordered" evidence="2">
    <location>
        <begin position="114"/>
        <end position="194"/>
    </location>
</feature>
<evidence type="ECO:0000256" key="1">
    <source>
        <dbReference type="SAM" id="Coils"/>
    </source>
</evidence>
<feature type="region of interest" description="Disordered" evidence="2">
    <location>
        <begin position="73"/>
        <end position="96"/>
    </location>
</feature>
<gene>
    <name evidence="3" type="ORF">EG328_001700</name>
</gene>
<dbReference type="Proteomes" id="UP000447873">
    <property type="component" value="Unassembled WGS sequence"/>
</dbReference>
<sequence>MILVPQFTLARKGGITSRPGSSMGLVESNLLAPRSAASPTSQVNQRTSDVRPIMSRDAFQLRPPSAAILTNEGQTVEQEGTSEQVKTREAKRRKGATHGKVIKYFCDESGCPRQSEGFKRRDHLKQHLSGVHKRTLGRLRTQDSTTMSTLSPTEATSSSTSSQSQPPQPPPSAVALGKRKRESAMHEQETQDSEIAWQLTSGRRLQMLMHEVKELREQVERYRGKYLELDLLGGGST</sequence>
<accession>A0A8H3UXD3</accession>
<dbReference type="AlphaFoldDB" id="A0A8H3UXD3"/>
<feature type="compositionally biased region" description="Basic residues" evidence="2">
    <location>
        <begin position="120"/>
        <end position="137"/>
    </location>
</feature>
<evidence type="ECO:0000256" key="2">
    <source>
        <dbReference type="SAM" id="MobiDB-lite"/>
    </source>
</evidence>